<dbReference type="SUPFAM" id="SSF51316">
    <property type="entry name" value="Mss4-like"/>
    <property type="match status" value="1"/>
</dbReference>
<proteinExistence type="inferred from homology"/>
<comment type="similarity">
    <text evidence="1">Belongs to the Gfa family.</text>
</comment>
<dbReference type="Proteomes" id="UP001465755">
    <property type="component" value="Unassembled WGS sequence"/>
</dbReference>
<dbReference type="Gene3D" id="3.90.1590.10">
    <property type="entry name" value="glutathione-dependent formaldehyde- activating enzyme (gfa)"/>
    <property type="match status" value="1"/>
</dbReference>
<dbReference type="InterPro" id="IPR006913">
    <property type="entry name" value="CENP-V/GFA"/>
</dbReference>
<dbReference type="GO" id="GO:0046872">
    <property type="term" value="F:metal ion binding"/>
    <property type="evidence" value="ECO:0007669"/>
    <property type="project" value="UniProtKB-KW"/>
</dbReference>
<evidence type="ECO:0000256" key="3">
    <source>
        <dbReference type="ARBA" id="ARBA00022833"/>
    </source>
</evidence>
<keyword evidence="7" id="KW-1185">Reference proteome</keyword>
<feature type="domain" description="CENP-V/GFA" evidence="5">
    <location>
        <begin position="13"/>
        <end position="121"/>
    </location>
</feature>
<evidence type="ECO:0000256" key="1">
    <source>
        <dbReference type="ARBA" id="ARBA00005495"/>
    </source>
</evidence>
<accession>A0AAW1PY09</accession>
<name>A0AAW1PY09_9CHLO</name>
<evidence type="ECO:0000259" key="5">
    <source>
        <dbReference type="PROSITE" id="PS51891"/>
    </source>
</evidence>
<organism evidence="6 7">
    <name type="scientific">Symbiochloris irregularis</name>
    <dbReference type="NCBI Taxonomy" id="706552"/>
    <lineage>
        <taxon>Eukaryota</taxon>
        <taxon>Viridiplantae</taxon>
        <taxon>Chlorophyta</taxon>
        <taxon>core chlorophytes</taxon>
        <taxon>Trebouxiophyceae</taxon>
        <taxon>Trebouxiales</taxon>
        <taxon>Trebouxiaceae</taxon>
        <taxon>Symbiochloris</taxon>
    </lineage>
</organism>
<dbReference type="AlphaFoldDB" id="A0AAW1PY09"/>
<dbReference type="PROSITE" id="PS51891">
    <property type="entry name" value="CENP_V_GFA"/>
    <property type="match status" value="1"/>
</dbReference>
<protein>
    <recommendedName>
        <fullName evidence="5">CENP-V/GFA domain-containing protein</fullName>
    </recommendedName>
</protein>
<comment type="caution">
    <text evidence="6">The sequence shown here is derived from an EMBL/GenBank/DDBJ whole genome shotgun (WGS) entry which is preliminary data.</text>
</comment>
<dbReference type="InterPro" id="IPR011057">
    <property type="entry name" value="Mss4-like_sf"/>
</dbReference>
<dbReference type="GO" id="GO:0016846">
    <property type="term" value="F:carbon-sulfur lyase activity"/>
    <property type="evidence" value="ECO:0007669"/>
    <property type="project" value="InterPro"/>
</dbReference>
<gene>
    <name evidence="6" type="ORF">WJX73_002916</name>
</gene>
<evidence type="ECO:0000256" key="2">
    <source>
        <dbReference type="ARBA" id="ARBA00022723"/>
    </source>
</evidence>
<keyword evidence="2" id="KW-0479">Metal-binding</keyword>
<evidence type="ECO:0000313" key="6">
    <source>
        <dbReference type="EMBL" id="KAK9813677.1"/>
    </source>
</evidence>
<keyword evidence="3" id="KW-0862">Zinc</keyword>
<dbReference type="PANTHER" id="PTHR33337">
    <property type="entry name" value="GFA DOMAIN-CONTAINING PROTEIN"/>
    <property type="match status" value="1"/>
</dbReference>
<evidence type="ECO:0000256" key="4">
    <source>
        <dbReference type="ARBA" id="ARBA00023239"/>
    </source>
</evidence>
<keyword evidence="4" id="KW-0456">Lyase</keyword>
<dbReference type="Pfam" id="PF04828">
    <property type="entry name" value="GFA"/>
    <property type="match status" value="1"/>
</dbReference>
<evidence type="ECO:0000313" key="7">
    <source>
        <dbReference type="Proteomes" id="UP001465755"/>
    </source>
</evidence>
<dbReference type="EMBL" id="JALJOQ010000003">
    <property type="protein sequence ID" value="KAK9813677.1"/>
    <property type="molecule type" value="Genomic_DNA"/>
</dbReference>
<sequence length="144" mass="16001">MAAAVETDGPALNIGYSCNCGAVHISVSGEPIIKAICHCSDCQAWWQRDCLEFEAYPEAVLVIDRGQDKVQPFVIRNPHLSRCWCKDCGTRVFSHGTAAKTVIVPAIPGHVFEPTLHLFWQDATDSSKRRFEHDDLPKLTEPPL</sequence>
<dbReference type="PANTHER" id="PTHR33337:SF40">
    <property type="entry name" value="CENP-V_GFA DOMAIN-CONTAINING PROTEIN-RELATED"/>
    <property type="match status" value="1"/>
</dbReference>
<reference evidence="6 7" key="1">
    <citation type="journal article" date="2024" name="Nat. Commun.">
        <title>Phylogenomics reveals the evolutionary origins of lichenization in chlorophyte algae.</title>
        <authorList>
            <person name="Puginier C."/>
            <person name="Libourel C."/>
            <person name="Otte J."/>
            <person name="Skaloud P."/>
            <person name="Haon M."/>
            <person name="Grisel S."/>
            <person name="Petersen M."/>
            <person name="Berrin J.G."/>
            <person name="Delaux P.M."/>
            <person name="Dal Grande F."/>
            <person name="Keller J."/>
        </authorList>
    </citation>
    <scope>NUCLEOTIDE SEQUENCE [LARGE SCALE GENOMIC DNA]</scope>
    <source>
        <strain evidence="6 7">SAG 2036</strain>
    </source>
</reference>